<dbReference type="Pfam" id="PF00009">
    <property type="entry name" value="GTP_EFTU"/>
    <property type="match status" value="1"/>
</dbReference>
<evidence type="ECO:0000313" key="10">
    <source>
        <dbReference type="EMBL" id="OHA73201.1"/>
    </source>
</evidence>
<keyword evidence="3 8" id="KW-0396">Initiation factor</keyword>
<dbReference type="FunFam" id="3.40.50.300:FF:000019">
    <property type="entry name" value="Translation initiation factor IF-2"/>
    <property type="match status" value="1"/>
</dbReference>
<reference evidence="10 11" key="1">
    <citation type="journal article" date="2016" name="Nat. Commun.">
        <title>Thousands of microbial genomes shed light on interconnected biogeochemical processes in an aquifer system.</title>
        <authorList>
            <person name="Anantharaman K."/>
            <person name="Brown C.T."/>
            <person name="Hug L.A."/>
            <person name="Sharon I."/>
            <person name="Castelle C.J."/>
            <person name="Probst A.J."/>
            <person name="Thomas B.C."/>
            <person name="Singh A."/>
            <person name="Wilkins M.J."/>
            <person name="Karaoz U."/>
            <person name="Brodie E.L."/>
            <person name="Williams K.H."/>
            <person name="Hubbard S.S."/>
            <person name="Banfield J.F."/>
        </authorList>
    </citation>
    <scope>NUCLEOTIDE SEQUENCE [LARGE SCALE GENOMIC DNA]</scope>
</reference>
<dbReference type="InterPro" id="IPR009000">
    <property type="entry name" value="Transl_B-barrel_sf"/>
</dbReference>
<feature type="domain" description="Tr-type G" evidence="9">
    <location>
        <begin position="12"/>
        <end position="182"/>
    </location>
</feature>
<dbReference type="GO" id="GO:0005525">
    <property type="term" value="F:GTP binding"/>
    <property type="evidence" value="ECO:0007669"/>
    <property type="project" value="UniProtKB-KW"/>
</dbReference>
<protein>
    <recommendedName>
        <fullName evidence="2 7">Translation initiation factor IF-2</fullName>
    </recommendedName>
</protein>
<dbReference type="InterPro" id="IPR000178">
    <property type="entry name" value="TF_IF2_bacterial-like"/>
</dbReference>
<dbReference type="InterPro" id="IPR005225">
    <property type="entry name" value="Small_GTP-bd"/>
</dbReference>
<dbReference type="SUPFAM" id="SSF52540">
    <property type="entry name" value="P-loop containing nucleoside triphosphate hydrolases"/>
    <property type="match status" value="1"/>
</dbReference>
<proteinExistence type="inferred from homology"/>
<dbReference type="InterPro" id="IPR015760">
    <property type="entry name" value="TIF_IF2"/>
</dbReference>
<dbReference type="InterPro" id="IPR036925">
    <property type="entry name" value="TIF_IF2_dom3_sf"/>
</dbReference>
<dbReference type="EMBL" id="MHUG01000015">
    <property type="protein sequence ID" value="OHA73201.1"/>
    <property type="molecule type" value="Genomic_DNA"/>
</dbReference>
<dbReference type="InterPro" id="IPR023115">
    <property type="entry name" value="TIF_IF2_dom3"/>
</dbReference>
<evidence type="ECO:0000256" key="4">
    <source>
        <dbReference type="ARBA" id="ARBA00022741"/>
    </source>
</evidence>
<evidence type="ECO:0000256" key="6">
    <source>
        <dbReference type="ARBA" id="ARBA00023134"/>
    </source>
</evidence>
<dbReference type="AlphaFoldDB" id="A0A1G2RMG0"/>
<dbReference type="PANTHER" id="PTHR43381:SF4">
    <property type="entry name" value="EUKARYOTIC TRANSLATION INITIATION FACTOR 5B"/>
    <property type="match status" value="1"/>
</dbReference>
<dbReference type="GO" id="GO:0003743">
    <property type="term" value="F:translation initiation factor activity"/>
    <property type="evidence" value="ECO:0007669"/>
    <property type="project" value="UniProtKB-UniRule"/>
</dbReference>
<dbReference type="GO" id="GO:0005737">
    <property type="term" value="C:cytoplasm"/>
    <property type="evidence" value="ECO:0007669"/>
    <property type="project" value="UniProtKB-UniRule"/>
</dbReference>
<evidence type="ECO:0000256" key="5">
    <source>
        <dbReference type="ARBA" id="ARBA00022917"/>
    </source>
</evidence>
<dbReference type="Proteomes" id="UP000176917">
    <property type="component" value="Unassembled WGS sequence"/>
</dbReference>
<dbReference type="Gene3D" id="3.40.50.300">
    <property type="entry name" value="P-loop containing nucleotide triphosphate hydrolases"/>
    <property type="match status" value="1"/>
</dbReference>
<name>A0A1G2RMG0_9BACT</name>
<evidence type="ECO:0000256" key="1">
    <source>
        <dbReference type="ARBA" id="ARBA00007733"/>
    </source>
</evidence>
<comment type="caution">
    <text evidence="10">The sequence shown here is derived from an EMBL/GenBank/DDBJ whole genome shotgun (WGS) entry which is preliminary data.</text>
</comment>
<gene>
    <name evidence="10" type="ORF">A3B24_01035</name>
</gene>
<evidence type="ECO:0000256" key="2">
    <source>
        <dbReference type="ARBA" id="ARBA00020675"/>
    </source>
</evidence>
<dbReference type="CDD" id="cd01887">
    <property type="entry name" value="IF2_eIF5B"/>
    <property type="match status" value="1"/>
</dbReference>
<dbReference type="SUPFAM" id="SSF52156">
    <property type="entry name" value="Initiation factor IF2/eIF5b, domain 3"/>
    <property type="match status" value="1"/>
</dbReference>
<dbReference type="InterPro" id="IPR000795">
    <property type="entry name" value="T_Tr_GTP-bd_dom"/>
</dbReference>
<dbReference type="Pfam" id="PF22042">
    <property type="entry name" value="EF-G_D2"/>
    <property type="match status" value="1"/>
</dbReference>
<evidence type="ECO:0000259" key="9">
    <source>
        <dbReference type="PROSITE" id="PS51722"/>
    </source>
</evidence>
<dbReference type="SUPFAM" id="SSF50447">
    <property type="entry name" value="Translation proteins"/>
    <property type="match status" value="2"/>
</dbReference>
<dbReference type="InterPro" id="IPR053905">
    <property type="entry name" value="EF-G-like_DII"/>
</dbReference>
<dbReference type="Gene3D" id="3.40.50.10050">
    <property type="entry name" value="Translation initiation factor IF- 2, domain 3"/>
    <property type="match status" value="1"/>
</dbReference>
<keyword evidence="6" id="KW-0342">GTP-binding</keyword>
<keyword evidence="5 8" id="KW-0648">Protein biosynthesis</keyword>
<accession>A0A1G2RMG0</accession>
<dbReference type="GO" id="GO:0003924">
    <property type="term" value="F:GTPase activity"/>
    <property type="evidence" value="ECO:0007669"/>
    <property type="project" value="InterPro"/>
</dbReference>
<comment type="function">
    <text evidence="8">One of the essential components for the initiation of protein synthesis. Protects formylmethionyl-tRNA from spontaneous hydrolysis and promotes its binding to the 30S ribosomal subunits. Also involved in the hydrolysis of GTP during the formation of the 70S ribosomal complex.</text>
</comment>
<dbReference type="Gene3D" id="2.40.30.10">
    <property type="entry name" value="Translation factors"/>
    <property type="match status" value="2"/>
</dbReference>
<organism evidence="10 11">
    <name type="scientific">Candidatus Wildermuthbacteria bacterium RIFCSPLOWO2_01_FULL_48_16</name>
    <dbReference type="NCBI Taxonomy" id="1802461"/>
    <lineage>
        <taxon>Bacteria</taxon>
        <taxon>Candidatus Wildermuthiibacteriota</taxon>
    </lineage>
</organism>
<dbReference type="STRING" id="1802461.A3B24_01035"/>
<evidence type="ECO:0000256" key="3">
    <source>
        <dbReference type="ARBA" id="ARBA00022540"/>
    </source>
</evidence>
<dbReference type="FunFam" id="3.40.50.10050:FF:000001">
    <property type="entry name" value="Translation initiation factor IF-2"/>
    <property type="match status" value="1"/>
</dbReference>
<evidence type="ECO:0000256" key="8">
    <source>
        <dbReference type="RuleBase" id="RU000644"/>
    </source>
</evidence>
<dbReference type="InterPro" id="IPR027417">
    <property type="entry name" value="P-loop_NTPase"/>
</dbReference>
<dbReference type="PROSITE" id="PS51722">
    <property type="entry name" value="G_TR_2"/>
    <property type="match status" value="1"/>
</dbReference>
<dbReference type="Pfam" id="PF11987">
    <property type="entry name" value="IF-2"/>
    <property type="match status" value="1"/>
</dbReference>
<dbReference type="NCBIfam" id="TIGR00487">
    <property type="entry name" value="IF-2"/>
    <property type="match status" value="1"/>
</dbReference>
<keyword evidence="4" id="KW-0547">Nucleotide-binding</keyword>
<comment type="similarity">
    <text evidence="1 8">Belongs to the TRAFAC class translation factor GTPase superfamily. Classic translation factor GTPase family. IF-2 subfamily.</text>
</comment>
<sequence>MADTEKSQNGVARPPIVVVLGHVDHGKSSLLEAIREEFKITSKESGGITQHIGAYVAQFQGKPITFIDTPGHEAFSALRARGADVADLAILVVAAGDGIQPQTKEAIDVIKKAEIPFVVAINKIDIPGADLERTKRDLSGAGVFVEGMGGDVPSIGTSATTKQGIPELLEMLVLLADLQNLKADPTKPGLGVIIESSMDSQRGGVATLLVRQGTVFQGDVLGTKSAVGKAKILEDFQGNSLESVPPSFPARVIGFEQAPRVGEEFQVFESEEEARKGVVETEELKKAPQVVSPETRILNLIVKTDFAGSLEALEGMLLALPQEKVAIRVMHSGVGDIAEGDVKMAQGSKATILGFRVQVGKEALEFAEREKIAIMTFEVIYDLVQAVRTLQEKAEAPEVAVRKEIGALKVLAVFFTEKNRQILGGKVTDGEVRRGAQIEVMRGGEVVGRGRMLNLQRDKKDTGTVEKNQECGISYEGDTQVQAGDELHFFIQE</sequence>
<evidence type="ECO:0000313" key="11">
    <source>
        <dbReference type="Proteomes" id="UP000176917"/>
    </source>
</evidence>
<dbReference type="NCBIfam" id="TIGR00231">
    <property type="entry name" value="small_GTP"/>
    <property type="match status" value="1"/>
</dbReference>
<evidence type="ECO:0000256" key="7">
    <source>
        <dbReference type="NCBIfam" id="TIGR00487"/>
    </source>
</evidence>
<dbReference type="PANTHER" id="PTHR43381">
    <property type="entry name" value="TRANSLATION INITIATION FACTOR IF-2-RELATED"/>
    <property type="match status" value="1"/>
</dbReference>